<dbReference type="STRING" id="52586.A0A0B1P3F8"/>
<feature type="compositionally biased region" description="Polar residues" evidence="1">
    <location>
        <begin position="150"/>
        <end position="162"/>
    </location>
</feature>
<dbReference type="Gene3D" id="1.10.167.10">
    <property type="entry name" value="Regulator of G-protein Signalling 4, domain 2"/>
    <property type="match status" value="1"/>
</dbReference>
<dbReference type="Pfam" id="PF00615">
    <property type="entry name" value="RGS"/>
    <property type="match status" value="1"/>
</dbReference>
<dbReference type="HOGENOM" id="CLU_029881_1_1_1"/>
<dbReference type="SUPFAM" id="SSF48097">
    <property type="entry name" value="Regulator of G-protein signaling, RGS"/>
    <property type="match status" value="1"/>
</dbReference>
<dbReference type="SMART" id="SM00315">
    <property type="entry name" value="RGS"/>
    <property type="match status" value="1"/>
</dbReference>
<evidence type="ECO:0000313" key="5">
    <source>
        <dbReference type="Proteomes" id="UP000030854"/>
    </source>
</evidence>
<dbReference type="OrthoDB" id="5584247at2759"/>
<dbReference type="InterPro" id="IPR036305">
    <property type="entry name" value="RGS_sf"/>
</dbReference>
<evidence type="ECO:0000256" key="1">
    <source>
        <dbReference type="SAM" id="MobiDB-lite"/>
    </source>
</evidence>
<reference evidence="4 5" key="1">
    <citation type="journal article" date="2014" name="BMC Genomics">
        <title>Adaptive genomic structural variation in the grape powdery mildew pathogen, Erysiphe necator.</title>
        <authorList>
            <person name="Jones L."/>
            <person name="Riaz S."/>
            <person name="Morales-Cruz A."/>
            <person name="Amrine K.C."/>
            <person name="McGuire B."/>
            <person name="Gubler W.D."/>
            <person name="Walker M.A."/>
            <person name="Cantu D."/>
        </authorList>
    </citation>
    <scope>NUCLEOTIDE SEQUENCE [LARGE SCALE GENOMIC DNA]</scope>
    <source>
        <strain evidence="5">c</strain>
    </source>
</reference>
<feature type="compositionally biased region" description="Low complexity" evidence="1">
    <location>
        <begin position="139"/>
        <end position="149"/>
    </location>
</feature>
<feature type="transmembrane region" description="Helical" evidence="2">
    <location>
        <begin position="322"/>
        <end position="339"/>
    </location>
</feature>
<feature type="transmembrane region" description="Helical" evidence="2">
    <location>
        <begin position="297"/>
        <end position="316"/>
    </location>
</feature>
<keyword evidence="2" id="KW-1133">Transmembrane helix</keyword>
<feature type="compositionally biased region" description="Basic and acidic residues" evidence="1">
    <location>
        <begin position="129"/>
        <end position="138"/>
    </location>
</feature>
<feature type="transmembrane region" description="Helical" evidence="2">
    <location>
        <begin position="351"/>
        <end position="372"/>
    </location>
</feature>
<dbReference type="OMA" id="WAPIREP"/>
<comment type="caution">
    <text evidence="4">The sequence shown here is derived from an EMBL/GenBank/DDBJ whole genome shotgun (WGS) entry which is preliminary data.</text>
</comment>
<dbReference type="CDD" id="cd07440">
    <property type="entry name" value="RGS"/>
    <property type="match status" value="1"/>
</dbReference>
<sequence>MSGKDELNSPIPELNRNRLPTLFEVLSRRTAAPVDLFFFYVYMRDQQRSVDYLDFWLDVAQHMSLCRHYVRELRRSVLIGTPDVDKPPSRQASQILENLETRNLDTEGSSTENYDRNKDDQTSAFLRENNVDKDRRLDSQQSSANSQNNIAGQKSSNQLSRNSFGLSSSQLLKTSSGSPEHSISRADIRQSAEKILFTFLLRGAEREIFLPDAIVDEITHSIEERGRDDPEVFDAAKDYVFQAMERDAYPGFLRARALGNLVPSSLTLRLILGLFSLFAAFWAGFVLIFLDYPRLPRIWLSIPFTIGIYNLIAHQYRLDPLIALAGFSEITLMSFSRLRDVYVKRLLRKRSLTVLFITTVLDSALILLFVFVPGKRL</sequence>
<dbReference type="PANTHER" id="PTHR13155">
    <property type="entry name" value="A-KINASE ANCHOR PROTEINS"/>
    <property type="match status" value="1"/>
</dbReference>
<feature type="transmembrane region" description="Helical" evidence="2">
    <location>
        <begin position="270"/>
        <end position="290"/>
    </location>
</feature>
<dbReference type="InterPro" id="IPR016137">
    <property type="entry name" value="RGS"/>
</dbReference>
<keyword evidence="2" id="KW-0472">Membrane</keyword>
<evidence type="ECO:0000313" key="4">
    <source>
        <dbReference type="EMBL" id="KHJ31209.1"/>
    </source>
</evidence>
<protein>
    <recommendedName>
        <fullName evidence="3">RGS domain-containing protein</fullName>
    </recommendedName>
</protein>
<dbReference type="InterPro" id="IPR044926">
    <property type="entry name" value="RGS_subdomain_2"/>
</dbReference>
<gene>
    <name evidence="4" type="ORF">EV44_g2688</name>
</gene>
<evidence type="ECO:0000259" key="3">
    <source>
        <dbReference type="PROSITE" id="PS50132"/>
    </source>
</evidence>
<proteinExistence type="predicted"/>
<dbReference type="PROSITE" id="PS50132">
    <property type="entry name" value="RGS"/>
    <property type="match status" value="1"/>
</dbReference>
<keyword evidence="5" id="KW-1185">Reference proteome</keyword>
<dbReference type="EMBL" id="JNVN01003122">
    <property type="protein sequence ID" value="KHJ31209.1"/>
    <property type="molecule type" value="Genomic_DNA"/>
</dbReference>
<name>A0A0B1P3F8_UNCNE</name>
<dbReference type="AlphaFoldDB" id="A0A0B1P3F8"/>
<feature type="region of interest" description="Disordered" evidence="1">
    <location>
        <begin position="80"/>
        <end position="162"/>
    </location>
</feature>
<dbReference type="InterPro" id="IPR052246">
    <property type="entry name" value="Cell_Polariz_PKAAnc"/>
</dbReference>
<feature type="domain" description="RGS" evidence="3">
    <location>
        <begin position="164"/>
        <end position="262"/>
    </location>
</feature>
<keyword evidence="2" id="KW-0812">Transmembrane</keyword>
<dbReference type="PANTHER" id="PTHR13155:SF1">
    <property type="entry name" value="A-KINASE ANCHOR PROTEIN 10, MITOCHONDRIAL"/>
    <property type="match status" value="1"/>
</dbReference>
<dbReference type="GO" id="GO:0005886">
    <property type="term" value="C:plasma membrane"/>
    <property type="evidence" value="ECO:0007669"/>
    <property type="project" value="TreeGrafter"/>
</dbReference>
<dbReference type="Proteomes" id="UP000030854">
    <property type="component" value="Unassembled WGS sequence"/>
</dbReference>
<accession>A0A0B1P3F8</accession>
<dbReference type="GO" id="GO:0008104">
    <property type="term" value="P:intracellular protein localization"/>
    <property type="evidence" value="ECO:0007669"/>
    <property type="project" value="TreeGrafter"/>
</dbReference>
<organism evidence="4 5">
    <name type="scientific">Uncinula necator</name>
    <name type="common">Grape powdery mildew</name>
    <dbReference type="NCBI Taxonomy" id="52586"/>
    <lineage>
        <taxon>Eukaryota</taxon>
        <taxon>Fungi</taxon>
        <taxon>Dikarya</taxon>
        <taxon>Ascomycota</taxon>
        <taxon>Pezizomycotina</taxon>
        <taxon>Leotiomycetes</taxon>
        <taxon>Erysiphales</taxon>
        <taxon>Erysiphaceae</taxon>
        <taxon>Erysiphe</taxon>
    </lineage>
</organism>
<evidence type="ECO:0000256" key="2">
    <source>
        <dbReference type="SAM" id="Phobius"/>
    </source>
</evidence>